<protein>
    <submittedName>
        <fullName evidence="2">Uncharacterized protein</fullName>
    </submittedName>
</protein>
<name>A0AA38GSY8_TAXCH</name>
<feature type="compositionally biased region" description="Basic residues" evidence="1">
    <location>
        <begin position="13"/>
        <end position="23"/>
    </location>
</feature>
<keyword evidence="3" id="KW-1185">Reference proteome</keyword>
<dbReference type="AlphaFoldDB" id="A0AA38GSY8"/>
<feature type="non-terminal residue" evidence="2">
    <location>
        <position position="56"/>
    </location>
</feature>
<accession>A0AA38GSY8</accession>
<comment type="caution">
    <text evidence="2">The sequence shown here is derived from an EMBL/GenBank/DDBJ whole genome shotgun (WGS) entry which is preliminary data.</text>
</comment>
<dbReference type="EMBL" id="JAHRHJ020000001">
    <property type="protein sequence ID" value="KAH9328632.1"/>
    <property type="molecule type" value="Genomic_DNA"/>
</dbReference>
<reference evidence="2 3" key="1">
    <citation type="journal article" date="2021" name="Nat. Plants">
        <title>The Taxus genome provides insights into paclitaxel biosynthesis.</title>
        <authorList>
            <person name="Xiong X."/>
            <person name="Gou J."/>
            <person name="Liao Q."/>
            <person name="Li Y."/>
            <person name="Zhou Q."/>
            <person name="Bi G."/>
            <person name="Li C."/>
            <person name="Du R."/>
            <person name="Wang X."/>
            <person name="Sun T."/>
            <person name="Guo L."/>
            <person name="Liang H."/>
            <person name="Lu P."/>
            <person name="Wu Y."/>
            <person name="Zhang Z."/>
            <person name="Ro D.K."/>
            <person name="Shang Y."/>
            <person name="Huang S."/>
            <person name="Yan J."/>
        </authorList>
    </citation>
    <scope>NUCLEOTIDE SEQUENCE [LARGE SCALE GENOMIC DNA]</scope>
    <source>
        <strain evidence="2">Ta-2019</strain>
    </source>
</reference>
<sequence length="56" mass="6606">SPQLSPQKEALEKKRRRKLKLNKVAKESEESTPGTLVQLEDVEEPRDEEMRDDEER</sequence>
<dbReference type="Proteomes" id="UP000824469">
    <property type="component" value="Unassembled WGS sequence"/>
</dbReference>
<proteinExistence type="predicted"/>
<evidence type="ECO:0000313" key="2">
    <source>
        <dbReference type="EMBL" id="KAH9328632.1"/>
    </source>
</evidence>
<feature type="region of interest" description="Disordered" evidence="1">
    <location>
        <begin position="1"/>
        <end position="56"/>
    </location>
</feature>
<feature type="non-terminal residue" evidence="2">
    <location>
        <position position="1"/>
    </location>
</feature>
<feature type="compositionally biased region" description="Acidic residues" evidence="1">
    <location>
        <begin position="40"/>
        <end position="56"/>
    </location>
</feature>
<evidence type="ECO:0000313" key="3">
    <source>
        <dbReference type="Proteomes" id="UP000824469"/>
    </source>
</evidence>
<evidence type="ECO:0000256" key="1">
    <source>
        <dbReference type="SAM" id="MobiDB-lite"/>
    </source>
</evidence>
<gene>
    <name evidence="2" type="ORF">KI387_000740</name>
</gene>
<organism evidence="2 3">
    <name type="scientific">Taxus chinensis</name>
    <name type="common">Chinese yew</name>
    <name type="synonym">Taxus wallichiana var. chinensis</name>
    <dbReference type="NCBI Taxonomy" id="29808"/>
    <lineage>
        <taxon>Eukaryota</taxon>
        <taxon>Viridiplantae</taxon>
        <taxon>Streptophyta</taxon>
        <taxon>Embryophyta</taxon>
        <taxon>Tracheophyta</taxon>
        <taxon>Spermatophyta</taxon>
        <taxon>Pinopsida</taxon>
        <taxon>Pinidae</taxon>
        <taxon>Conifers II</taxon>
        <taxon>Cupressales</taxon>
        <taxon>Taxaceae</taxon>
        <taxon>Taxus</taxon>
    </lineage>
</organism>